<name>A0A4R6TBB0_9BACT</name>
<dbReference type="InterPro" id="IPR005325">
    <property type="entry name" value="DUF308_memb"/>
</dbReference>
<protein>
    <submittedName>
        <fullName evidence="2">Uncharacterized membrane protein HdeD (DUF308 family)</fullName>
    </submittedName>
</protein>
<keyword evidence="1" id="KW-0812">Transmembrane</keyword>
<dbReference type="Proteomes" id="UP000294535">
    <property type="component" value="Unassembled WGS sequence"/>
</dbReference>
<proteinExistence type="predicted"/>
<dbReference type="OrthoDB" id="7059775at2"/>
<evidence type="ECO:0000256" key="1">
    <source>
        <dbReference type="SAM" id="Phobius"/>
    </source>
</evidence>
<evidence type="ECO:0000313" key="3">
    <source>
        <dbReference type="Proteomes" id="UP000294535"/>
    </source>
</evidence>
<dbReference type="Pfam" id="PF03729">
    <property type="entry name" value="DUF308"/>
    <property type="match status" value="1"/>
</dbReference>
<reference evidence="2 3" key="1">
    <citation type="submission" date="2019-03" db="EMBL/GenBank/DDBJ databases">
        <title>Genomic Encyclopedia of Type Strains, Phase III (KMG-III): the genomes of soil and plant-associated and newly described type strains.</title>
        <authorList>
            <person name="Whitman W."/>
        </authorList>
    </citation>
    <scope>NUCLEOTIDE SEQUENCE [LARGE SCALE GENOMIC DNA]</scope>
    <source>
        <strain evidence="2 3">CECT 8446</strain>
    </source>
</reference>
<feature type="transmembrane region" description="Helical" evidence="1">
    <location>
        <begin position="38"/>
        <end position="58"/>
    </location>
</feature>
<dbReference type="EMBL" id="SNYF01000005">
    <property type="protein sequence ID" value="TDQ19292.1"/>
    <property type="molecule type" value="Genomic_DNA"/>
</dbReference>
<sequence>MKNVSNPWWMILIKGIILIALAIAIFNHPLETLVGFSVYMGIGLLFTGVLLIITAFTIRKIEPQWGWKLAEGVLDVVFAFILLSNPAITAVVFPFVIGFWVITYGIMKFADSFSQKKEGDSGWGINLLGAIVTIVLGYIVMTDFVAGTVAITTWIGAGLFLLGILNVTIAFQVKKLS</sequence>
<keyword evidence="1" id="KW-1133">Transmembrane helix</keyword>
<feature type="transmembrane region" description="Helical" evidence="1">
    <location>
        <begin position="6"/>
        <end position="26"/>
    </location>
</feature>
<dbReference type="RefSeq" id="WP_133553464.1">
    <property type="nucleotide sequence ID" value="NZ_SNYF01000005.1"/>
</dbReference>
<dbReference type="PANTHER" id="PTHR34989">
    <property type="entry name" value="PROTEIN HDED"/>
    <property type="match status" value="1"/>
</dbReference>
<accession>A0A4R6TBB0</accession>
<feature type="transmembrane region" description="Helical" evidence="1">
    <location>
        <begin position="78"/>
        <end position="102"/>
    </location>
</feature>
<evidence type="ECO:0000313" key="2">
    <source>
        <dbReference type="EMBL" id="TDQ19292.1"/>
    </source>
</evidence>
<gene>
    <name evidence="2" type="ORF">DFQ04_1113</name>
</gene>
<dbReference type="InterPro" id="IPR052712">
    <property type="entry name" value="Acid_resist_chaperone_HdeD"/>
</dbReference>
<dbReference type="AlphaFoldDB" id="A0A4R6TBB0"/>
<organism evidence="2 3">
    <name type="scientific">Algoriphagus boseongensis</name>
    <dbReference type="NCBI Taxonomy" id="1442587"/>
    <lineage>
        <taxon>Bacteria</taxon>
        <taxon>Pseudomonadati</taxon>
        <taxon>Bacteroidota</taxon>
        <taxon>Cytophagia</taxon>
        <taxon>Cytophagales</taxon>
        <taxon>Cyclobacteriaceae</taxon>
        <taxon>Algoriphagus</taxon>
    </lineage>
</organism>
<comment type="caution">
    <text evidence="2">The sequence shown here is derived from an EMBL/GenBank/DDBJ whole genome shotgun (WGS) entry which is preliminary data.</text>
</comment>
<feature type="transmembrane region" description="Helical" evidence="1">
    <location>
        <begin position="147"/>
        <end position="171"/>
    </location>
</feature>
<dbReference type="PANTHER" id="PTHR34989:SF1">
    <property type="entry name" value="PROTEIN HDED"/>
    <property type="match status" value="1"/>
</dbReference>
<keyword evidence="3" id="KW-1185">Reference proteome</keyword>
<keyword evidence="1" id="KW-0472">Membrane</keyword>
<feature type="transmembrane region" description="Helical" evidence="1">
    <location>
        <begin position="123"/>
        <end position="141"/>
    </location>
</feature>
<dbReference type="GO" id="GO:0005886">
    <property type="term" value="C:plasma membrane"/>
    <property type="evidence" value="ECO:0007669"/>
    <property type="project" value="TreeGrafter"/>
</dbReference>